<feature type="compositionally biased region" description="Basic and acidic residues" evidence="1">
    <location>
        <begin position="104"/>
        <end position="118"/>
    </location>
</feature>
<evidence type="ECO:0000313" key="2">
    <source>
        <dbReference type="EMBL" id="KAK4009443.1"/>
    </source>
</evidence>
<dbReference type="EMBL" id="JAOYFB010000003">
    <property type="protein sequence ID" value="KAK4009443.1"/>
    <property type="molecule type" value="Genomic_DNA"/>
</dbReference>
<comment type="caution">
    <text evidence="2">The sequence shown here is derived from an EMBL/GenBank/DDBJ whole genome shotgun (WGS) entry which is preliminary data.</text>
</comment>
<organism evidence="2 3">
    <name type="scientific">Daphnia magna</name>
    <dbReference type="NCBI Taxonomy" id="35525"/>
    <lineage>
        <taxon>Eukaryota</taxon>
        <taxon>Metazoa</taxon>
        <taxon>Ecdysozoa</taxon>
        <taxon>Arthropoda</taxon>
        <taxon>Crustacea</taxon>
        <taxon>Branchiopoda</taxon>
        <taxon>Diplostraca</taxon>
        <taxon>Cladocera</taxon>
        <taxon>Anomopoda</taxon>
        <taxon>Daphniidae</taxon>
        <taxon>Daphnia</taxon>
    </lineage>
</organism>
<name>A0ABQ9Z978_9CRUS</name>
<gene>
    <name evidence="2" type="ORF">OUZ56_018556</name>
</gene>
<accession>A0ABQ9Z978</accession>
<sequence>MYYTCVTARPESEAQEDSPNILDIQFLATDNRISGTDIRPLPKVSQITLKVPRIQKQHNRIGRTRLLTDTPETNAIAFDRQRPLEKLNKVRRRLQPPKPTQGTVKKDQSRPLEKKPFR</sequence>
<keyword evidence="3" id="KW-1185">Reference proteome</keyword>
<protein>
    <submittedName>
        <fullName evidence="2">Uncharacterized protein</fullName>
    </submittedName>
</protein>
<dbReference type="Proteomes" id="UP001234178">
    <property type="component" value="Unassembled WGS sequence"/>
</dbReference>
<proteinExistence type="predicted"/>
<evidence type="ECO:0000313" key="3">
    <source>
        <dbReference type="Proteomes" id="UP001234178"/>
    </source>
</evidence>
<reference evidence="2 3" key="1">
    <citation type="journal article" date="2023" name="Nucleic Acids Res.">
        <title>The hologenome of Daphnia magna reveals possible DNA methylation and microbiome-mediated evolution of the host genome.</title>
        <authorList>
            <person name="Chaturvedi A."/>
            <person name="Li X."/>
            <person name="Dhandapani V."/>
            <person name="Marshall H."/>
            <person name="Kissane S."/>
            <person name="Cuenca-Cambronero M."/>
            <person name="Asole G."/>
            <person name="Calvet F."/>
            <person name="Ruiz-Romero M."/>
            <person name="Marangio P."/>
            <person name="Guigo R."/>
            <person name="Rago D."/>
            <person name="Mirbahai L."/>
            <person name="Eastwood N."/>
            <person name="Colbourne J.K."/>
            <person name="Zhou J."/>
            <person name="Mallon E."/>
            <person name="Orsini L."/>
        </authorList>
    </citation>
    <scope>NUCLEOTIDE SEQUENCE [LARGE SCALE GENOMIC DNA]</scope>
    <source>
        <strain evidence="2">LRV0_1</strain>
    </source>
</reference>
<feature type="region of interest" description="Disordered" evidence="1">
    <location>
        <begin position="73"/>
        <end position="118"/>
    </location>
</feature>
<evidence type="ECO:0000256" key="1">
    <source>
        <dbReference type="SAM" id="MobiDB-lite"/>
    </source>
</evidence>
<feature type="compositionally biased region" description="Basic and acidic residues" evidence="1">
    <location>
        <begin position="79"/>
        <end position="88"/>
    </location>
</feature>